<dbReference type="KEGG" id="snep:Enr13x_47620"/>
<dbReference type="InterPro" id="IPR041437">
    <property type="entry name" value="GH115_C"/>
</dbReference>
<name>A0A518HVJ7_9BACT</name>
<sequence length="1065" mass="116896" precursor="true">MMRRTTRLKPRIVTTLVLLIAAVTAASVQARRPIVDQSVVFAEQDGLVAVEAEHFFKQTDDDVRAFYLTHSEWTPSITPDGDPSHVAGASGGAYLEILPDTRRTHGDKLIRGTNFSPQPGAMAVLHYKVDISTPGTYYVWVRAHSTGSEDNGLHVGIDGTWPESGQRLQWCQGKQTWRWESKQRTEKQHCGEPYKIFLEIDEPGEHVIHFSMREDGFEFDKFLMTTDREFQRPADAGPEPRLKHGTLPKTFPLVAATNNGAASTTTATTATKTSADGDAASLQLTAAAFAEGNKSGYYLDQGKWLAINPEQHKRGSTAKTFPFPTGRYNITLKTVGENDGRSSYEVSVDESKIGQYTNPLADAMYKEGKAFHKTWNNVPITEGAMIGVSSTIGSKDGQEFSRARWSAVAFTAADAATAKSIAPILAKQAAQPQHGATAKSKTSPTKPSSDQPLQRPRGENGDAGVDVSGELKRWHKVTLDLSGPYAHEKDNQPNPFTDYRMTVRLKHSGGTEYTVPGYFAADGNAGNTSAESGTVWRAHFAPDQTGQWTYTVSFHQGSLAALDSDAASKPLAPFDGASGSFTIAESDKTGRDLRGQGRLTYVGKHYLQFAGSKKYFLKVGADAPETLLAYADFDNTIAGNPRKAPIKTWTPHVQDWKPGDPTWGDGKGKGLIGAVNYLSGKGCNAFSFLTYNAGGDGDNVWPFIQREDKLHYDCSKLDQWGTVFDHGTAKGMYLHFKLQETENDDHNKHKASGGVPESLDGGNLGSQRKLYCREMIARYGHNLALNWNLGEENTQTTEQQQAMINYLADLDAYGHNIVVHTFPSQQDQVYRPLLGERSKLTGVSLQNSSLETTHAQTAKWVSESAKAGKPWIVAFDESGSAAHAQCPDLGYNGFDGHDRTGKMAYTQHKVRKQTLWGTLMAGGAGNEYYFGYQFDENDIVCEDWRSRDQSWDYCRIAIGFFHDHQIPFWEMKNADELIGNPDRKPTKYCFAKANDTYLVYLCEGGSSSLDLSGAAGTYDVRWFNPRDGGPLQSGGTTSVSGGGTVSLGKAPSDPDQDWLVVLKKK</sequence>
<accession>A0A518HVJ7</accession>
<dbReference type="InterPro" id="IPR032260">
    <property type="entry name" value="DUF5060"/>
</dbReference>
<dbReference type="AlphaFoldDB" id="A0A518HVJ7"/>
<gene>
    <name evidence="6" type="ORF">Enr13x_47620</name>
</gene>
<feature type="domain" description="Gylcosyl hydrolase 115 C-terminal" evidence="5">
    <location>
        <begin position="91"/>
        <end position="231"/>
    </location>
</feature>
<evidence type="ECO:0000259" key="3">
    <source>
        <dbReference type="Pfam" id="PF12904"/>
    </source>
</evidence>
<dbReference type="Proteomes" id="UP000319004">
    <property type="component" value="Chromosome"/>
</dbReference>
<feature type="region of interest" description="Disordered" evidence="1">
    <location>
        <begin position="427"/>
        <end position="468"/>
    </location>
</feature>
<dbReference type="Gene3D" id="3.20.20.80">
    <property type="entry name" value="Glycosidases"/>
    <property type="match status" value="1"/>
</dbReference>
<evidence type="ECO:0000256" key="2">
    <source>
        <dbReference type="SAM" id="SignalP"/>
    </source>
</evidence>
<evidence type="ECO:0000313" key="7">
    <source>
        <dbReference type="Proteomes" id="UP000319004"/>
    </source>
</evidence>
<feature type="region of interest" description="Disordered" evidence="1">
    <location>
        <begin position="1031"/>
        <end position="1054"/>
    </location>
</feature>
<feature type="signal peptide" evidence="2">
    <location>
        <begin position="1"/>
        <end position="25"/>
    </location>
</feature>
<evidence type="ECO:0000313" key="6">
    <source>
        <dbReference type="EMBL" id="QDV44891.1"/>
    </source>
</evidence>
<feature type="domain" description="Putative collagen-binding" evidence="3">
    <location>
        <begin position="976"/>
        <end position="1062"/>
    </location>
</feature>
<dbReference type="InterPro" id="IPR013783">
    <property type="entry name" value="Ig-like_fold"/>
</dbReference>
<dbReference type="Pfam" id="PF17829">
    <property type="entry name" value="GH115_C"/>
    <property type="match status" value="1"/>
</dbReference>
<evidence type="ECO:0000256" key="1">
    <source>
        <dbReference type="SAM" id="MobiDB-lite"/>
    </source>
</evidence>
<dbReference type="InterPro" id="IPR024749">
    <property type="entry name" value="Collagen-bd_put"/>
</dbReference>
<dbReference type="Pfam" id="PF12904">
    <property type="entry name" value="Collagen_bind_2"/>
    <property type="match status" value="1"/>
</dbReference>
<feature type="domain" description="DUF5060" evidence="4">
    <location>
        <begin position="471"/>
        <end position="554"/>
    </location>
</feature>
<feature type="chain" id="PRO_5022222022" description="DUF5060 domain-containing protein" evidence="2">
    <location>
        <begin position="26"/>
        <end position="1065"/>
    </location>
</feature>
<protein>
    <recommendedName>
        <fullName evidence="8">DUF5060 domain-containing protein</fullName>
    </recommendedName>
</protein>
<evidence type="ECO:0000259" key="5">
    <source>
        <dbReference type="Pfam" id="PF17829"/>
    </source>
</evidence>
<evidence type="ECO:0008006" key="8">
    <source>
        <dbReference type="Google" id="ProtNLM"/>
    </source>
</evidence>
<evidence type="ECO:0000259" key="4">
    <source>
        <dbReference type="Pfam" id="PF16586"/>
    </source>
</evidence>
<reference evidence="6 7" key="1">
    <citation type="submission" date="2019-03" db="EMBL/GenBank/DDBJ databases">
        <title>Deep-cultivation of Planctomycetes and their phenomic and genomic characterization uncovers novel biology.</title>
        <authorList>
            <person name="Wiegand S."/>
            <person name="Jogler M."/>
            <person name="Boedeker C."/>
            <person name="Pinto D."/>
            <person name="Vollmers J."/>
            <person name="Rivas-Marin E."/>
            <person name="Kohn T."/>
            <person name="Peeters S.H."/>
            <person name="Heuer A."/>
            <person name="Rast P."/>
            <person name="Oberbeckmann S."/>
            <person name="Bunk B."/>
            <person name="Jeske O."/>
            <person name="Meyerdierks A."/>
            <person name="Storesund J.E."/>
            <person name="Kallscheuer N."/>
            <person name="Luecker S."/>
            <person name="Lage O.M."/>
            <person name="Pohl T."/>
            <person name="Merkel B.J."/>
            <person name="Hornburger P."/>
            <person name="Mueller R.-W."/>
            <person name="Bruemmer F."/>
            <person name="Labrenz M."/>
            <person name="Spormann A.M."/>
            <person name="Op den Camp H."/>
            <person name="Overmann J."/>
            <person name="Amann R."/>
            <person name="Jetten M.S.M."/>
            <person name="Mascher T."/>
            <person name="Medema M.H."/>
            <person name="Devos D.P."/>
            <person name="Kaster A.-K."/>
            <person name="Ovreas L."/>
            <person name="Rohde M."/>
            <person name="Galperin M.Y."/>
            <person name="Jogler C."/>
        </authorList>
    </citation>
    <scope>NUCLEOTIDE SEQUENCE [LARGE SCALE GENOMIC DNA]</scope>
    <source>
        <strain evidence="6 7">Enr13</strain>
    </source>
</reference>
<organism evidence="6 7">
    <name type="scientific">Stieleria neptunia</name>
    <dbReference type="NCBI Taxonomy" id="2527979"/>
    <lineage>
        <taxon>Bacteria</taxon>
        <taxon>Pseudomonadati</taxon>
        <taxon>Planctomycetota</taxon>
        <taxon>Planctomycetia</taxon>
        <taxon>Pirellulales</taxon>
        <taxon>Pirellulaceae</taxon>
        <taxon>Stieleria</taxon>
    </lineage>
</organism>
<dbReference type="Gene3D" id="2.60.120.1620">
    <property type="match status" value="1"/>
</dbReference>
<dbReference type="EMBL" id="CP037423">
    <property type="protein sequence ID" value="QDV44891.1"/>
    <property type="molecule type" value="Genomic_DNA"/>
</dbReference>
<keyword evidence="7" id="KW-1185">Reference proteome</keyword>
<dbReference type="Pfam" id="PF16586">
    <property type="entry name" value="DUF5060"/>
    <property type="match status" value="1"/>
</dbReference>
<keyword evidence="2" id="KW-0732">Signal</keyword>
<dbReference type="RefSeq" id="WP_231743715.1">
    <property type="nucleotide sequence ID" value="NZ_CP037423.1"/>
</dbReference>
<proteinExistence type="predicted"/>
<feature type="compositionally biased region" description="Low complexity" evidence="1">
    <location>
        <begin position="436"/>
        <end position="449"/>
    </location>
</feature>
<dbReference type="Gene3D" id="2.60.40.10">
    <property type="entry name" value="Immunoglobulins"/>
    <property type="match status" value="1"/>
</dbReference>